<feature type="domain" description="Sushi" evidence="5">
    <location>
        <begin position="35"/>
        <end position="93"/>
    </location>
</feature>
<feature type="disulfide bond" evidence="4">
    <location>
        <begin position="37"/>
        <end position="80"/>
    </location>
</feature>
<dbReference type="Gene3D" id="2.10.70.10">
    <property type="entry name" value="Complement Module, domain 1"/>
    <property type="match status" value="1"/>
</dbReference>
<keyword evidence="1 4" id="KW-0768">Sushi</keyword>
<comment type="caution">
    <text evidence="4">Lacks conserved residue(s) required for the propagation of feature annotation.</text>
</comment>
<dbReference type="SMART" id="SM00032">
    <property type="entry name" value="CCP"/>
    <property type="match status" value="1"/>
</dbReference>
<dbReference type="SUPFAM" id="SSF57535">
    <property type="entry name" value="Complement control module/SCR domain"/>
    <property type="match status" value="1"/>
</dbReference>
<protein>
    <recommendedName>
        <fullName evidence="5">Sushi domain-containing protein</fullName>
    </recommendedName>
</protein>
<dbReference type="AlphaFoldDB" id="A0A8B9Q330"/>
<dbReference type="Ensembl" id="ENSAOWT00000017804.1">
    <property type="protein sequence ID" value="ENSAOWP00000015683.1"/>
    <property type="gene ID" value="ENSAOWG00000010674.1"/>
</dbReference>
<evidence type="ECO:0000313" key="7">
    <source>
        <dbReference type="Proteomes" id="UP000694424"/>
    </source>
</evidence>
<name>A0A8B9Q330_APTOW</name>
<accession>A0A8B9Q330</accession>
<dbReference type="PANTHER" id="PTHR45785:SF7">
    <property type="entry name" value="COMPLEMENT FACTOR H"/>
    <property type="match status" value="1"/>
</dbReference>
<dbReference type="PANTHER" id="PTHR45785">
    <property type="entry name" value="COMPLEMENT FACTOR H-RELATED"/>
    <property type="match status" value="1"/>
</dbReference>
<dbReference type="Pfam" id="PF00084">
    <property type="entry name" value="Sushi"/>
    <property type="match status" value="1"/>
</dbReference>
<dbReference type="InterPro" id="IPR000436">
    <property type="entry name" value="Sushi_SCR_CCP_dom"/>
</dbReference>
<dbReference type="CDD" id="cd00033">
    <property type="entry name" value="CCP"/>
    <property type="match status" value="1"/>
</dbReference>
<dbReference type="Proteomes" id="UP000694424">
    <property type="component" value="Unplaced"/>
</dbReference>
<dbReference type="GO" id="GO:0001851">
    <property type="term" value="F:complement component C3b binding"/>
    <property type="evidence" value="ECO:0007669"/>
    <property type="project" value="TreeGrafter"/>
</dbReference>
<evidence type="ECO:0000313" key="6">
    <source>
        <dbReference type="Ensembl" id="ENSAOWP00000015683.1"/>
    </source>
</evidence>
<dbReference type="GO" id="GO:0005615">
    <property type="term" value="C:extracellular space"/>
    <property type="evidence" value="ECO:0007669"/>
    <property type="project" value="TreeGrafter"/>
</dbReference>
<evidence type="ECO:0000256" key="4">
    <source>
        <dbReference type="PROSITE-ProRule" id="PRU00302"/>
    </source>
</evidence>
<reference evidence="6" key="1">
    <citation type="submission" date="2025-08" db="UniProtKB">
        <authorList>
            <consortium name="Ensembl"/>
        </authorList>
    </citation>
    <scope>IDENTIFICATION</scope>
</reference>
<dbReference type="PROSITE" id="PS50923">
    <property type="entry name" value="SUSHI"/>
    <property type="match status" value="1"/>
</dbReference>
<sequence length="98" mass="10592">MLTVKSRKTSHTASVPYIRAVAAVALPLRPVGENVTCEPPPEIAGGKVQGVKKSRYLPGERAQYQCWQGFQMTGDSTVACQNGTWTKLPKCRGCERGG</sequence>
<evidence type="ECO:0000256" key="1">
    <source>
        <dbReference type="ARBA" id="ARBA00022659"/>
    </source>
</evidence>
<keyword evidence="3 4" id="KW-1015">Disulfide bond</keyword>
<keyword evidence="7" id="KW-1185">Reference proteome</keyword>
<dbReference type="InterPro" id="IPR051503">
    <property type="entry name" value="ComplSys_Reg/VirEntry_Med"/>
</dbReference>
<proteinExistence type="predicted"/>
<reference evidence="6" key="2">
    <citation type="submission" date="2025-09" db="UniProtKB">
        <authorList>
            <consortium name="Ensembl"/>
        </authorList>
    </citation>
    <scope>IDENTIFICATION</scope>
</reference>
<evidence type="ECO:0000256" key="2">
    <source>
        <dbReference type="ARBA" id="ARBA00022729"/>
    </source>
</evidence>
<dbReference type="FunFam" id="2.10.70.10:FF:000026">
    <property type="entry name" value="Complement inhibitory factor H"/>
    <property type="match status" value="1"/>
</dbReference>
<dbReference type="InterPro" id="IPR035976">
    <property type="entry name" value="Sushi/SCR/CCP_sf"/>
</dbReference>
<evidence type="ECO:0000256" key="3">
    <source>
        <dbReference type="ARBA" id="ARBA00023157"/>
    </source>
</evidence>
<organism evidence="6 7">
    <name type="scientific">Apteryx owenii</name>
    <name type="common">Little spotted kiwi</name>
    <dbReference type="NCBI Taxonomy" id="8824"/>
    <lineage>
        <taxon>Eukaryota</taxon>
        <taxon>Metazoa</taxon>
        <taxon>Chordata</taxon>
        <taxon>Craniata</taxon>
        <taxon>Vertebrata</taxon>
        <taxon>Euteleostomi</taxon>
        <taxon>Archelosauria</taxon>
        <taxon>Archosauria</taxon>
        <taxon>Dinosauria</taxon>
        <taxon>Saurischia</taxon>
        <taxon>Theropoda</taxon>
        <taxon>Coelurosauria</taxon>
        <taxon>Aves</taxon>
        <taxon>Palaeognathae</taxon>
        <taxon>Apterygiformes</taxon>
        <taxon>Apterygidae</taxon>
        <taxon>Apteryx</taxon>
    </lineage>
</organism>
<evidence type="ECO:0000259" key="5">
    <source>
        <dbReference type="PROSITE" id="PS50923"/>
    </source>
</evidence>
<keyword evidence="2" id="KW-0732">Signal</keyword>
<dbReference type="GO" id="GO:0006956">
    <property type="term" value="P:complement activation"/>
    <property type="evidence" value="ECO:0007669"/>
    <property type="project" value="TreeGrafter"/>
</dbReference>